<evidence type="ECO:0000259" key="3">
    <source>
        <dbReference type="Pfam" id="PF04389"/>
    </source>
</evidence>
<dbReference type="EMBL" id="CH981529">
    <property type="protein sequence ID" value="EDK46104.1"/>
    <property type="molecule type" value="Genomic_DNA"/>
</dbReference>
<dbReference type="InterPro" id="IPR007484">
    <property type="entry name" value="Peptidase_M28"/>
</dbReference>
<dbReference type="AlphaFoldDB" id="A5E3U6"/>
<protein>
    <recommendedName>
        <fullName evidence="1">Peptide hydrolase</fullName>
        <ecNumber evidence="1">3.4.-.-</ecNumber>
    </recommendedName>
</protein>
<organism evidence="4 5">
    <name type="scientific">Lodderomyces elongisporus (strain ATCC 11503 / CBS 2605 / JCM 1781 / NBRC 1676 / NRRL YB-4239)</name>
    <name type="common">Yeast</name>
    <name type="synonym">Saccharomyces elongisporus</name>
    <dbReference type="NCBI Taxonomy" id="379508"/>
    <lineage>
        <taxon>Eukaryota</taxon>
        <taxon>Fungi</taxon>
        <taxon>Dikarya</taxon>
        <taxon>Ascomycota</taxon>
        <taxon>Saccharomycotina</taxon>
        <taxon>Pichiomycetes</taxon>
        <taxon>Debaryomycetaceae</taxon>
        <taxon>Candida/Lodderomyces clade</taxon>
        <taxon>Lodderomyces</taxon>
    </lineage>
</organism>
<sequence>MLNHHHYERLDSGSRSGSQSGSGSSTLRTTTNLDLPAHPPQYKDIGNGNGFDNDNNIDSALYHASASLDSDPTGLPGSSSSSSSSSRMLQFEIDEPQPEQTFINRAQSFSKKFANNFQTRILHPVSKMIDPIYEGYKFLQLHYEKLILKLGNPLVVKRLLYVLIMMLVIFGISRYTANEYFSGPASSGGAFSSGQYDLTEKIMAEVAEMIDAKSMKEHLEYFSSVPHISGSKGDLLLAKYTELFMKTNGLQNVGLNEFSTFLNYPSSENTYIRLLDGSFTAKLYEKDNQGMESLAYNQNVLNNVEVIKTQYVYANYGSHQDFENLQKHGVDINGKIVLVKYGGSTPEPKKIFFAQQHSAKAVIFITPQVEPTGDAIQKESIAFTRLVTGDSQGFGWPTNEDGYVTKLSWEMSEIVPKIVSIPISWRDGEKLIKKLADGYKFDDGFSGTGKNGGDSFTLEMKVDNIDRPHHPIWNVMGSINGRGIGEQGVIIGAQRDAACYGTIGSSTGMAAFLELIKILTTLQRKYQWAPSRPIYFISFDATDYNLAGSTKWIESRKDALRQDGFLYIDMSDLVSGDELQVNMHSSMKKIVHDALKKVSTGGESLLKVIENQKKPNLENNFLETKNYMPFINLVKIPALEVKYKGKTYPKNSCYDDFENFEKSNIDKLMLKHSQLVELLSYIILDFVETPIAPYDYVPL</sequence>
<feature type="region of interest" description="Disordered" evidence="2">
    <location>
        <begin position="1"/>
        <end position="50"/>
    </location>
</feature>
<keyword evidence="5" id="KW-1185">Reference proteome</keyword>
<name>A5E3U6_LODEL</name>
<feature type="compositionally biased region" description="Low complexity" evidence="2">
    <location>
        <begin position="13"/>
        <end position="25"/>
    </location>
</feature>
<dbReference type="HOGENOM" id="CLU_005688_1_1_1"/>
<keyword evidence="1" id="KW-0645">Protease</keyword>
<dbReference type="GO" id="GO:0004180">
    <property type="term" value="F:carboxypeptidase activity"/>
    <property type="evidence" value="ECO:0007669"/>
    <property type="project" value="TreeGrafter"/>
</dbReference>
<evidence type="ECO:0000313" key="5">
    <source>
        <dbReference type="Proteomes" id="UP000001996"/>
    </source>
</evidence>
<evidence type="ECO:0000313" key="4">
    <source>
        <dbReference type="EMBL" id="EDK46104.1"/>
    </source>
</evidence>
<dbReference type="EC" id="3.4.-.-" evidence="1"/>
<feature type="region of interest" description="Disordered" evidence="2">
    <location>
        <begin position="68"/>
        <end position="89"/>
    </location>
</feature>
<proteinExistence type="inferred from homology"/>
<dbReference type="Proteomes" id="UP000001996">
    <property type="component" value="Unassembled WGS sequence"/>
</dbReference>
<dbReference type="InParanoid" id="A5E3U6"/>
<dbReference type="Gene3D" id="3.40.630.10">
    <property type="entry name" value="Zn peptidases"/>
    <property type="match status" value="1"/>
</dbReference>
<dbReference type="InterPro" id="IPR039373">
    <property type="entry name" value="Peptidase_M28B"/>
</dbReference>
<keyword evidence="1" id="KW-0479">Metal-binding</keyword>
<dbReference type="GO" id="GO:0006508">
    <property type="term" value="P:proteolysis"/>
    <property type="evidence" value="ECO:0007669"/>
    <property type="project" value="UniProtKB-KW"/>
</dbReference>
<dbReference type="Pfam" id="PF04389">
    <property type="entry name" value="Peptidase_M28"/>
    <property type="match status" value="1"/>
</dbReference>
<dbReference type="VEuPathDB" id="FungiDB:LELG_04284"/>
<dbReference type="Gene3D" id="3.50.30.30">
    <property type="match status" value="1"/>
</dbReference>
<dbReference type="InterPro" id="IPR046450">
    <property type="entry name" value="PA_dom_sf"/>
</dbReference>
<dbReference type="GeneID" id="5231470"/>
<gene>
    <name evidence="4" type="ORF">LELG_04284</name>
</gene>
<dbReference type="CDD" id="cd03874">
    <property type="entry name" value="M28_PMSA_TfR_like"/>
    <property type="match status" value="1"/>
</dbReference>
<feature type="domain" description="Peptidase M28" evidence="3">
    <location>
        <begin position="474"/>
        <end position="668"/>
    </location>
</feature>
<evidence type="ECO:0000256" key="1">
    <source>
        <dbReference type="RuleBase" id="RU361240"/>
    </source>
</evidence>
<dbReference type="STRING" id="379508.A5E3U6"/>
<dbReference type="OMA" id="HVQHYGD"/>
<reference evidence="4 5" key="1">
    <citation type="journal article" date="2009" name="Nature">
        <title>Evolution of pathogenicity and sexual reproduction in eight Candida genomes.</title>
        <authorList>
            <person name="Butler G."/>
            <person name="Rasmussen M.D."/>
            <person name="Lin M.F."/>
            <person name="Santos M.A."/>
            <person name="Sakthikumar S."/>
            <person name="Munro C.A."/>
            <person name="Rheinbay E."/>
            <person name="Grabherr M."/>
            <person name="Forche A."/>
            <person name="Reedy J.L."/>
            <person name="Agrafioti I."/>
            <person name="Arnaud M.B."/>
            <person name="Bates S."/>
            <person name="Brown A.J."/>
            <person name="Brunke S."/>
            <person name="Costanzo M.C."/>
            <person name="Fitzpatrick D.A."/>
            <person name="de Groot P.W."/>
            <person name="Harris D."/>
            <person name="Hoyer L.L."/>
            <person name="Hube B."/>
            <person name="Klis F.M."/>
            <person name="Kodira C."/>
            <person name="Lennard N."/>
            <person name="Logue M.E."/>
            <person name="Martin R."/>
            <person name="Neiman A.M."/>
            <person name="Nikolaou E."/>
            <person name="Quail M.A."/>
            <person name="Quinn J."/>
            <person name="Santos M.C."/>
            <person name="Schmitzberger F.F."/>
            <person name="Sherlock G."/>
            <person name="Shah P."/>
            <person name="Silverstein K.A."/>
            <person name="Skrzypek M.S."/>
            <person name="Soll D."/>
            <person name="Staggs R."/>
            <person name="Stansfield I."/>
            <person name="Stumpf M.P."/>
            <person name="Sudbery P.E."/>
            <person name="Srikantha T."/>
            <person name="Zeng Q."/>
            <person name="Berman J."/>
            <person name="Berriman M."/>
            <person name="Heitman J."/>
            <person name="Gow N.A."/>
            <person name="Lorenz M.C."/>
            <person name="Birren B.W."/>
            <person name="Kellis M."/>
            <person name="Cuomo C.A."/>
        </authorList>
    </citation>
    <scope>NUCLEOTIDE SEQUENCE [LARGE SCALE GENOMIC DNA]</scope>
    <source>
        <strain evidence="5">ATCC 11503 / BCRC 21390 / CBS 2605 / JCM 1781 / NBRC 1676 / NRRL YB-4239</strain>
    </source>
</reference>
<dbReference type="PANTHER" id="PTHR10404">
    <property type="entry name" value="N-ACETYLATED-ALPHA-LINKED ACIDIC DIPEPTIDASE"/>
    <property type="match status" value="1"/>
</dbReference>
<dbReference type="FunCoup" id="A5E3U6">
    <property type="interactions" value="27"/>
</dbReference>
<dbReference type="OrthoDB" id="5841748at2759"/>
<accession>A5E3U6</accession>
<dbReference type="GO" id="GO:0046872">
    <property type="term" value="F:metal ion binding"/>
    <property type="evidence" value="ECO:0007669"/>
    <property type="project" value="UniProtKB-KW"/>
</dbReference>
<dbReference type="eggNOG" id="KOG2195">
    <property type="taxonomic scope" value="Eukaryota"/>
</dbReference>
<dbReference type="SUPFAM" id="SSF53187">
    <property type="entry name" value="Zn-dependent exopeptidases"/>
    <property type="match status" value="1"/>
</dbReference>
<dbReference type="SUPFAM" id="SSF52025">
    <property type="entry name" value="PA domain"/>
    <property type="match status" value="1"/>
</dbReference>
<comment type="similarity">
    <text evidence="1">Belongs to the peptidase M28 family.</text>
</comment>
<dbReference type="KEGG" id="lel:PVL30_004008"/>
<keyword evidence="1" id="KW-0862">Zinc</keyword>
<dbReference type="PANTHER" id="PTHR10404:SF72">
    <property type="entry name" value="ZINC METALLOPROTEASE TRE2-RELATED"/>
    <property type="match status" value="1"/>
</dbReference>
<evidence type="ECO:0000256" key="2">
    <source>
        <dbReference type="SAM" id="MobiDB-lite"/>
    </source>
</evidence>
<keyword evidence="1" id="KW-0378">Hydrolase</keyword>